<proteinExistence type="predicted"/>
<sequence>MFSTERRSNGLAERLARSIGTSHCGLRSFAHSPNHVDCPVVPPLMEGFFMSLINQRRLKSAKNWEVLNVGALLVRATVVNWVILCLKNTWRFHEE</sequence>
<gene>
    <name evidence="1" type="ORF">Syun_029782</name>
</gene>
<comment type="caution">
    <text evidence="1">The sequence shown here is derived from an EMBL/GenBank/DDBJ whole genome shotgun (WGS) entry which is preliminary data.</text>
</comment>
<name>A0AAP0HGC4_9MAGN</name>
<dbReference type="EMBL" id="JBBNAF010000013">
    <property type="protein sequence ID" value="KAK9087388.1"/>
    <property type="molecule type" value="Genomic_DNA"/>
</dbReference>
<evidence type="ECO:0000313" key="1">
    <source>
        <dbReference type="EMBL" id="KAK9087388.1"/>
    </source>
</evidence>
<reference evidence="1 2" key="1">
    <citation type="submission" date="2024-01" db="EMBL/GenBank/DDBJ databases">
        <title>Genome assemblies of Stephania.</title>
        <authorList>
            <person name="Yang L."/>
        </authorList>
    </citation>
    <scope>NUCLEOTIDE SEQUENCE [LARGE SCALE GENOMIC DNA]</scope>
    <source>
        <strain evidence="1">YNDBR</strain>
        <tissue evidence="1">Leaf</tissue>
    </source>
</reference>
<organism evidence="1 2">
    <name type="scientific">Stephania yunnanensis</name>
    <dbReference type="NCBI Taxonomy" id="152371"/>
    <lineage>
        <taxon>Eukaryota</taxon>
        <taxon>Viridiplantae</taxon>
        <taxon>Streptophyta</taxon>
        <taxon>Embryophyta</taxon>
        <taxon>Tracheophyta</taxon>
        <taxon>Spermatophyta</taxon>
        <taxon>Magnoliopsida</taxon>
        <taxon>Ranunculales</taxon>
        <taxon>Menispermaceae</taxon>
        <taxon>Menispermoideae</taxon>
        <taxon>Cissampelideae</taxon>
        <taxon>Stephania</taxon>
    </lineage>
</organism>
<accession>A0AAP0HGC4</accession>
<evidence type="ECO:0000313" key="2">
    <source>
        <dbReference type="Proteomes" id="UP001420932"/>
    </source>
</evidence>
<protein>
    <submittedName>
        <fullName evidence="1">Uncharacterized protein</fullName>
    </submittedName>
</protein>
<dbReference type="Proteomes" id="UP001420932">
    <property type="component" value="Unassembled WGS sequence"/>
</dbReference>
<keyword evidence="2" id="KW-1185">Reference proteome</keyword>
<dbReference type="AlphaFoldDB" id="A0AAP0HGC4"/>